<evidence type="ECO:0000259" key="1">
    <source>
        <dbReference type="PROSITE" id="PS50113"/>
    </source>
</evidence>
<dbReference type="SUPFAM" id="SSF63829">
    <property type="entry name" value="Calcium-dependent phosphotriesterase"/>
    <property type="match status" value="2"/>
</dbReference>
<dbReference type="Pfam" id="PF00990">
    <property type="entry name" value="GGDEF"/>
    <property type="match status" value="1"/>
</dbReference>
<dbReference type="InterPro" id="IPR011110">
    <property type="entry name" value="Reg_prop"/>
</dbReference>
<dbReference type="InterPro" id="IPR000014">
    <property type="entry name" value="PAS"/>
</dbReference>
<dbReference type="OrthoDB" id="9804951at2"/>
<dbReference type="SUPFAM" id="SSF55073">
    <property type="entry name" value="Nucleotide cyclase"/>
    <property type="match status" value="1"/>
</dbReference>
<dbReference type="InterPro" id="IPR015943">
    <property type="entry name" value="WD40/YVTN_repeat-like_dom_sf"/>
</dbReference>
<dbReference type="Gene3D" id="3.20.20.450">
    <property type="entry name" value="EAL domain"/>
    <property type="match status" value="1"/>
</dbReference>
<dbReference type="SUPFAM" id="SSF141868">
    <property type="entry name" value="EAL domain-like"/>
    <property type="match status" value="1"/>
</dbReference>
<dbReference type="EMBL" id="CP039852">
    <property type="protein sequence ID" value="QCZ93228.1"/>
    <property type="molecule type" value="Genomic_DNA"/>
</dbReference>
<dbReference type="InterPro" id="IPR029787">
    <property type="entry name" value="Nucleotide_cyclase"/>
</dbReference>
<dbReference type="PROSITE" id="PS50883">
    <property type="entry name" value="EAL"/>
    <property type="match status" value="1"/>
</dbReference>
<dbReference type="Gene3D" id="2.60.40.10">
    <property type="entry name" value="Immunoglobulins"/>
    <property type="match status" value="1"/>
</dbReference>
<dbReference type="Gene3D" id="3.30.70.270">
    <property type="match status" value="1"/>
</dbReference>
<dbReference type="PANTHER" id="PTHR44757">
    <property type="entry name" value="DIGUANYLATE CYCLASE DGCP"/>
    <property type="match status" value="1"/>
</dbReference>
<dbReference type="SMART" id="SM00052">
    <property type="entry name" value="EAL"/>
    <property type="match status" value="1"/>
</dbReference>
<dbReference type="PANTHER" id="PTHR44757:SF2">
    <property type="entry name" value="BIOFILM ARCHITECTURE MAINTENANCE PROTEIN MBAA"/>
    <property type="match status" value="1"/>
</dbReference>
<proteinExistence type="predicted"/>
<dbReference type="SMART" id="SM00267">
    <property type="entry name" value="GGDEF"/>
    <property type="match status" value="1"/>
</dbReference>
<dbReference type="Pfam" id="PF00563">
    <property type="entry name" value="EAL"/>
    <property type="match status" value="1"/>
</dbReference>
<dbReference type="InterPro" id="IPR052155">
    <property type="entry name" value="Biofilm_reg_signaling"/>
</dbReference>
<accession>A0A5B7YCE0</accession>
<dbReference type="InterPro" id="IPR001633">
    <property type="entry name" value="EAL_dom"/>
</dbReference>
<dbReference type="Pfam" id="PF07494">
    <property type="entry name" value="Reg_prop"/>
    <property type="match status" value="1"/>
</dbReference>
<dbReference type="Gene3D" id="3.30.450.20">
    <property type="entry name" value="PAS domain"/>
    <property type="match status" value="1"/>
</dbReference>
<dbReference type="InterPro" id="IPR000700">
    <property type="entry name" value="PAS-assoc_C"/>
</dbReference>
<evidence type="ECO:0000313" key="4">
    <source>
        <dbReference type="EMBL" id="QCZ93228.1"/>
    </source>
</evidence>
<dbReference type="SUPFAM" id="SSF101898">
    <property type="entry name" value="NHL repeat"/>
    <property type="match status" value="1"/>
</dbReference>
<dbReference type="Proteomes" id="UP000304912">
    <property type="component" value="Chromosome"/>
</dbReference>
<dbReference type="InterPro" id="IPR043128">
    <property type="entry name" value="Rev_trsase/Diguanyl_cyclase"/>
</dbReference>
<dbReference type="CDD" id="cd01948">
    <property type="entry name" value="EAL"/>
    <property type="match status" value="1"/>
</dbReference>
<dbReference type="InterPro" id="IPR035965">
    <property type="entry name" value="PAS-like_dom_sf"/>
</dbReference>
<dbReference type="SUPFAM" id="SSF55785">
    <property type="entry name" value="PYP-like sensor domain (PAS domain)"/>
    <property type="match status" value="1"/>
</dbReference>
<feature type="domain" description="PAC" evidence="1">
    <location>
        <begin position="939"/>
        <end position="993"/>
    </location>
</feature>
<organism evidence="4 5">
    <name type="scientific">Salinimonas iocasae</name>
    <dbReference type="NCBI Taxonomy" id="2572577"/>
    <lineage>
        <taxon>Bacteria</taxon>
        <taxon>Pseudomonadati</taxon>
        <taxon>Pseudomonadota</taxon>
        <taxon>Gammaproteobacteria</taxon>
        <taxon>Alteromonadales</taxon>
        <taxon>Alteromonadaceae</taxon>
        <taxon>Alteromonas/Salinimonas group</taxon>
        <taxon>Salinimonas</taxon>
    </lineage>
</organism>
<dbReference type="Gene3D" id="2.130.10.10">
    <property type="entry name" value="YVTN repeat-like/Quinoprotein amine dehydrogenase"/>
    <property type="match status" value="2"/>
</dbReference>
<dbReference type="InterPro" id="IPR000160">
    <property type="entry name" value="GGDEF_dom"/>
</dbReference>
<dbReference type="CDD" id="cd01949">
    <property type="entry name" value="GGDEF"/>
    <property type="match status" value="1"/>
</dbReference>
<evidence type="ECO:0000259" key="2">
    <source>
        <dbReference type="PROSITE" id="PS50883"/>
    </source>
</evidence>
<dbReference type="PROSITE" id="PS50113">
    <property type="entry name" value="PAC"/>
    <property type="match status" value="1"/>
</dbReference>
<reference evidence="4 5" key="1">
    <citation type="submission" date="2019-04" db="EMBL/GenBank/DDBJ databases">
        <title>Salinimonas iocasae sp. nov., a halophilic bacterium isolated from the outer tube casing of tubeworms in Okinawa Trough.</title>
        <authorList>
            <person name="Zhang H."/>
            <person name="Wang H."/>
            <person name="Li C."/>
        </authorList>
    </citation>
    <scope>NUCLEOTIDE SEQUENCE [LARGE SCALE GENOMIC DNA]</scope>
    <source>
        <strain evidence="4 5">KX18D6</strain>
    </source>
</reference>
<feature type="domain" description="EAL" evidence="2">
    <location>
        <begin position="1167"/>
        <end position="1419"/>
    </location>
</feature>
<dbReference type="KEGG" id="salk:FBQ74_06890"/>
<dbReference type="RefSeq" id="WP_139755974.1">
    <property type="nucleotide sequence ID" value="NZ_CP039852.1"/>
</dbReference>
<dbReference type="PROSITE" id="PS50887">
    <property type="entry name" value="GGDEF"/>
    <property type="match status" value="1"/>
</dbReference>
<evidence type="ECO:0000313" key="5">
    <source>
        <dbReference type="Proteomes" id="UP000304912"/>
    </source>
</evidence>
<dbReference type="CDD" id="cd00130">
    <property type="entry name" value="PAS"/>
    <property type="match status" value="1"/>
</dbReference>
<keyword evidence="5" id="KW-1185">Reference proteome</keyword>
<gene>
    <name evidence="4" type="ORF">FBQ74_06890</name>
</gene>
<feature type="domain" description="GGDEF" evidence="3">
    <location>
        <begin position="1025"/>
        <end position="1158"/>
    </location>
</feature>
<sequence length="1425" mass="159276">MISPDTAKPLQHCNYYRSVAAVICFTLCLVGMVFSSPGATAPVIKSSSIPSLSTRQGLSQDSINDILIDDTGFVWLATQGGLDRWDGHHLVNIAGPDNILVNASIEKLFLDGQDRLWISSLESGVFTLDLTTSEVSLAIDRPGLATYQWIQSAVDFKENTHGELFVALEHEVVKVTADGGLEVVYTLPEALRNNEDIIRAIYPASRYLFVATSAGVYALNLTYEGAEVGSDEGTLDKRTQEVNYLGDIPADVNNQNAKFLMSDSQNRLWLGTVKGLFKADLTSLQNDLDDGVQTTFSAVNTQQNIWQIVPDGSNSFWLATNEGLFSLRKETSGSWRSVHMLEAQIGEQQLAKSKIRTIAKDKLNTLWLGTEMGGAMLWTPDNQNITHIQNLVGDPQPPLTNNIVWSLYEDSDEILWAGTGNGLTRLDLTNLESTMFLQQPPALADQAEIEQILPTADKNTLYIRSYGKVQLFNKLTGQTMSLPVAGQQGAEILAGWVYGLAVDTRGRLYFLSHDYYRYDPETQTVEKLEFADERLQAADSGYFLGTAEALDNNMLLSTADGIWAVDTQTLSSRLLYEYLPAEKASGASATSWEIQDDVLWLGFPRFGLLGIDIESGRVIRRFNSDNLLKTDIVYGIKADEQGSLWFSSHQGVFRFSPENRLIKEFVYGRELNVSEFNDGAALILHDGRIAYGSTGGIAIFDPSALSDGNAIQRPEQPMVISGISLDSRNLPLPMKNLSDSHLDLHHDDFGIEIHFSSILASFNAADNYVYELNRNGRLLSQSVTSEGKAAFAFLGPGDYQFKVAPTTERYDYNVTPGVLTFTIPYPPFRSPFAYAVYLILFIVAVWAYIRFRQQSIEKLARTERQLKVMGEAFTQTRDWVIVFDEKMLPMAVNPAFCRALGLSENDTADEALSQLYRRKPAIRQQMYEPLLSLEPGGFIRRETTVHAADGHHHDVIIDISAVADENKPECIDYYLMVFSDISEQKEAERKLVKMASYDSLTGLLNRNLLLDRLSHAIENAQDDATKVAVLFIDLDRFKGINDSLGHGVGDKLLKVIAERMTSLSSHQDTVARLGGDEFVIVRERVECTDTLSSFVAHLIETVETPIAIDGEILCISCSIGISFYPDDAITPAELIKQADVAMYTAKKDTVDGFTYFTAEMNDKARQQMSLENRVKLAYQEDRFYNQYQPIVDANNETIEGVELLLRCDMSDTPMSPGEFIPVLEQLRYIVDVTRMAIVRALDDLACWQHQGFHGYVSVNISALQFKAELHLDTLRKMLYERNLTERSMRFEITEGLLMEDSEFAQARIREFQDAGFLFSLDDFGTGYSSLSYLKKFPLDVLKIDKSFIEEVDVDPQAAALVKTTIELAKTFNMECVAEGVETLSQAETLQLFGCYNHQGFFYSRPLPADQITTLIEQHWPDVSSV</sequence>
<evidence type="ECO:0000259" key="3">
    <source>
        <dbReference type="PROSITE" id="PS50887"/>
    </source>
</evidence>
<dbReference type="InterPro" id="IPR035919">
    <property type="entry name" value="EAL_sf"/>
</dbReference>
<protein>
    <submittedName>
        <fullName evidence="4">EAL domain-containing protein</fullName>
    </submittedName>
</protein>
<dbReference type="NCBIfam" id="TIGR00254">
    <property type="entry name" value="GGDEF"/>
    <property type="match status" value="1"/>
</dbReference>
<dbReference type="NCBIfam" id="TIGR00229">
    <property type="entry name" value="sensory_box"/>
    <property type="match status" value="1"/>
</dbReference>
<dbReference type="InterPro" id="IPR013783">
    <property type="entry name" value="Ig-like_fold"/>
</dbReference>
<name>A0A5B7YCE0_9ALTE</name>